<sequence length="234" mass="25902">MLLFPDRAIFPAMKDLSFSTARNSRQQDCLRTRLDTLHAQVEPLLVPGLFGSGPGHWQSRWEATYGFRRVTQKSWEHPVPEDWEAALTEAITRAATESGRRVLLVAHSLGAVLTVRWLNRHNADRIAGAFLVAPADIEHAANPAAARLAAFAPLPENPLPVPSALVFSRNDEWLSVPRARHLARKWRSDLRDAGQVGHIGSSDPLEDWTPGLKALLSFHSRHIGRPSAHLPPSA</sequence>
<evidence type="ECO:0008006" key="3">
    <source>
        <dbReference type="Google" id="ProtNLM"/>
    </source>
</evidence>
<proteinExistence type="predicted"/>
<dbReference type="GO" id="GO:0016787">
    <property type="term" value="F:hydrolase activity"/>
    <property type="evidence" value="ECO:0007669"/>
    <property type="project" value="InterPro"/>
</dbReference>
<dbReference type="InterPro" id="IPR029058">
    <property type="entry name" value="AB_hydrolase_fold"/>
</dbReference>
<dbReference type="SUPFAM" id="SSF53474">
    <property type="entry name" value="alpha/beta-Hydrolases"/>
    <property type="match status" value="1"/>
</dbReference>
<dbReference type="Proteomes" id="UP000004949">
    <property type="component" value="Unassembled WGS sequence"/>
</dbReference>
<accession>G6XEZ5</accession>
<dbReference type="eggNOG" id="COG3545">
    <property type="taxonomic scope" value="Bacteria"/>
</dbReference>
<name>G6XEZ5_9PROT</name>
<dbReference type="InterPro" id="IPR010662">
    <property type="entry name" value="RBBP9/YdeN"/>
</dbReference>
<dbReference type="PATRIC" id="fig|1088869.3.peg.59"/>
<evidence type="ECO:0000313" key="1">
    <source>
        <dbReference type="EMBL" id="EHH68753.1"/>
    </source>
</evidence>
<dbReference type="RefSeq" id="WP_008850211.1">
    <property type="nucleotide sequence ID" value="NZ_AGQV01000001.1"/>
</dbReference>
<dbReference type="AlphaFoldDB" id="G6XEZ5"/>
<dbReference type="Gene3D" id="3.40.50.1820">
    <property type="entry name" value="alpha/beta hydrolase"/>
    <property type="match status" value="1"/>
</dbReference>
<dbReference type="Pfam" id="PF06821">
    <property type="entry name" value="Ser_hydrolase"/>
    <property type="match status" value="1"/>
</dbReference>
<gene>
    <name evidence="1" type="ORF">GMO_00600</name>
</gene>
<dbReference type="EMBL" id="AGQV01000001">
    <property type="protein sequence ID" value="EHH68753.1"/>
    <property type="molecule type" value="Genomic_DNA"/>
</dbReference>
<dbReference type="OrthoDB" id="9804993at2"/>
<protein>
    <recommendedName>
        <fullName evidence="3">Hydrolase</fullName>
    </recommendedName>
</protein>
<evidence type="ECO:0000313" key="2">
    <source>
        <dbReference type="Proteomes" id="UP000004949"/>
    </source>
</evidence>
<reference evidence="1 2" key="1">
    <citation type="submission" date="2011-10" db="EMBL/GenBank/DDBJ databases">
        <title>Genome sequence of Gluconobacter morbifer G707, isolated from Drosophila gut.</title>
        <authorList>
            <person name="Lee W.-J."/>
            <person name="Kim E.-K."/>
        </authorList>
    </citation>
    <scope>NUCLEOTIDE SEQUENCE [LARGE SCALE GENOMIC DNA]</scope>
    <source>
        <strain evidence="1 2">G707</strain>
    </source>
</reference>
<comment type="caution">
    <text evidence="1">The sequence shown here is derived from an EMBL/GenBank/DDBJ whole genome shotgun (WGS) entry which is preliminary data.</text>
</comment>
<organism evidence="1 2">
    <name type="scientific">Gluconobacter morbifer G707</name>
    <dbReference type="NCBI Taxonomy" id="1088869"/>
    <lineage>
        <taxon>Bacteria</taxon>
        <taxon>Pseudomonadati</taxon>
        <taxon>Pseudomonadota</taxon>
        <taxon>Alphaproteobacteria</taxon>
        <taxon>Acetobacterales</taxon>
        <taxon>Acetobacteraceae</taxon>
        <taxon>Gluconobacter</taxon>
    </lineage>
</organism>
<keyword evidence="2" id="KW-1185">Reference proteome</keyword>